<evidence type="ECO:0008006" key="5">
    <source>
        <dbReference type="Google" id="ProtNLM"/>
    </source>
</evidence>
<evidence type="ECO:0000256" key="1">
    <source>
        <dbReference type="ARBA" id="ARBA00007251"/>
    </source>
</evidence>
<protein>
    <recommendedName>
        <fullName evidence="5">S-methyl-5-thioribose-1-phosphate isomerase</fullName>
    </recommendedName>
</protein>
<dbReference type="PANTHER" id="PTHR43475:SF1">
    <property type="entry name" value="METHYLTHIORIBOSE-1-PHOSPHATE ISOMERASE"/>
    <property type="match status" value="1"/>
</dbReference>
<accession>A0A0D8XH72</accession>
<dbReference type="OrthoDB" id="2461at2759"/>
<dbReference type="Gene3D" id="3.40.50.10470">
    <property type="entry name" value="Translation initiation factor eif-2b, domain 2"/>
    <property type="match status" value="1"/>
</dbReference>
<name>A0A0D8XH72_DICVI</name>
<reference evidence="4" key="2">
    <citation type="journal article" date="2016" name="Sci. Rep.">
        <title>Dictyocaulus viviparus genome, variome and transcriptome elucidate lungworm biology and support future intervention.</title>
        <authorList>
            <person name="McNulty S.N."/>
            <person name="Strube C."/>
            <person name="Rosa B.A."/>
            <person name="Martin J.C."/>
            <person name="Tyagi R."/>
            <person name="Choi Y.J."/>
            <person name="Wang Q."/>
            <person name="Hallsworth Pepin K."/>
            <person name="Zhang X."/>
            <person name="Ozersky P."/>
            <person name="Wilson R.K."/>
            <person name="Sternberg P.W."/>
            <person name="Gasser R.B."/>
            <person name="Mitreva M."/>
        </authorList>
    </citation>
    <scope>NUCLEOTIDE SEQUENCE [LARGE SCALE GENOMIC DNA]</scope>
    <source>
        <strain evidence="4">HannoverDv2000</strain>
    </source>
</reference>
<dbReference type="SUPFAM" id="SSF100950">
    <property type="entry name" value="NagB/RpiA/CoA transferase-like"/>
    <property type="match status" value="1"/>
</dbReference>
<dbReference type="EMBL" id="KN716513">
    <property type="protein sequence ID" value="KJH43953.1"/>
    <property type="molecule type" value="Genomic_DNA"/>
</dbReference>
<organism evidence="3 4">
    <name type="scientific">Dictyocaulus viviparus</name>
    <name type="common">Bovine lungworm</name>
    <dbReference type="NCBI Taxonomy" id="29172"/>
    <lineage>
        <taxon>Eukaryota</taxon>
        <taxon>Metazoa</taxon>
        <taxon>Ecdysozoa</taxon>
        <taxon>Nematoda</taxon>
        <taxon>Chromadorea</taxon>
        <taxon>Rhabditida</taxon>
        <taxon>Rhabditina</taxon>
        <taxon>Rhabditomorpha</taxon>
        <taxon>Strongyloidea</taxon>
        <taxon>Metastrongylidae</taxon>
        <taxon>Dictyocaulus</taxon>
    </lineage>
</organism>
<comment type="similarity">
    <text evidence="1 2">Belongs to the eIF-2B alpha/beta/delta subunits family.</text>
</comment>
<dbReference type="GO" id="GO:0019509">
    <property type="term" value="P:L-methionine salvage from methylthioadenosine"/>
    <property type="evidence" value="ECO:0007669"/>
    <property type="project" value="TreeGrafter"/>
</dbReference>
<gene>
    <name evidence="3" type="ORF">DICVIV_10037</name>
</gene>
<dbReference type="InterPro" id="IPR042529">
    <property type="entry name" value="IF_2B-like_C"/>
</dbReference>
<evidence type="ECO:0000313" key="4">
    <source>
        <dbReference type="Proteomes" id="UP000053766"/>
    </source>
</evidence>
<dbReference type="PANTHER" id="PTHR43475">
    <property type="entry name" value="METHYLTHIORIBOSE-1-PHOSPHATE ISOMERASE"/>
    <property type="match status" value="1"/>
</dbReference>
<evidence type="ECO:0000313" key="3">
    <source>
        <dbReference type="EMBL" id="KJH43953.1"/>
    </source>
</evidence>
<dbReference type="GO" id="GO:0046523">
    <property type="term" value="F:S-methyl-5-thioribose-1-phosphate isomerase activity"/>
    <property type="evidence" value="ECO:0007669"/>
    <property type="project" value="TreeGrafter"/>
</dbReference>
<keyword evidence="4" id="KW-1185">Reference proteome</keyword>
<dbReference type="Proteomes" id="UP000053766">
    <property type="component" value="Unassembled WGS sequence"/>
</dbReference>
<proteinExistence type="inferred from homology"/>
<dbReference type="InterPro" id="IPR000649">
    <property type="entry name" value="IF-2B-related"/>
</dbReference>
<dbReference type="STRING" id="29172.A0A0D8XH72"/>
<dbReference type="Pfam" id="PF01008">
    <property type="entry name" value="IF-2B"/>
    <property type="match status" value="1"/>
</dbReference>
<reference evidence="3 4" key="1">
    <citation type="submission" date="2013-11" db="EMBL/GenBank/DDBJ databases">
        <title>Draft genome of the bovine lungworm Dictyocaulus viviparus.</title>
        <authorList>
            <person name="Mitreva M."/>
        </authorList>
    </citation>
    <scope>NUCLEOTIDE SEQUENCE [LARGE SCALE GENOMIC DNA]</scope>
    <source>
        <strain evidence="3 4">HannoverDv2000</strain>
    </source>
</reference>
<dbReference type="InterPro" id="IPR037171">
    <property type="entry name" value="NagB/RpiA_transferase-like"/>
</dbReference>
<sequence length="82" mass="8984">MKILIVEAPVTSINMSRKSGNEIPIEERSVDEILSIGGVYVGTKETPAWNPAFDVTPAELITKIITDRGNFVPQCLDVDRLA</sequence>
<dbReference type="AlphaFoldDB" id="A0A0D8XH72"/>
<evidence type="ECO:0000256" key="2">
    <source>
        <dbReference type="RuleBase" id="RU003814"/>
    </source>
</evidence>